<gene>
    <name evidence="1" type="ORF">J5O05_10120</name>
</gene>
<sequence>MRTVSLHAGLHLTLDNADYFIDRIVDDKCYLVALKDSSLLIESKCASRDMHSNRRVILHGSQRKQTTKISADLSTLTDKQKAQLDIRLVYLQSVVRWLGSKPTTKGIEDVVDCIHSELKGAKPSASTVYRWWRKWESSSHDPMSLVNKKSGSTTSRKFNRHVIQAFNEVVEEIYLNRQSKPKSEVYDAFLIRLNKMKMTGLYEVEICIPSRVSVLSHV</sequence>
<accession>A0A975DFX4</accession>
<dbReference type="EMBL" id="CP072133">
    <property type="protein sequence ID" value="QTH70372.1"/>
    <property type="molecule type" value="Genomic_DNA"/>
</dbReference>
<protein>
    <submittedName>
        <fullName evidence="1">Uncharacterized protein</fullName>
    </submittedName>
</protein>
<keyword evidence="2" id="KW-1185">Reference proteome</keyword>
<dbReference type="RefSeq" id="WP_208841967.1">
    <property type="nucleotide sequence ID" value="NZ_CP072133.1"/>
</dbReference>
<organism evidence="1 2">
    <name type="scientific">Pseudoalteromonas xiamenensis</name>
    <dbReference type="NCBI Taxonomy" id="882626"/>
    <lineage>
        <taxon>Bacteria</taxon>
        <taxon>Pseudomonadati</taxon>
        <taxon>Pseudomonadota</taxon>
        <taxon>Gammaproteobacteria</taxon>
        <taxon>Alteromonadales</taxon>
        <taxon>Pseudoalteromonadaceae</taxon>
        <taxon>Pseudoalteromonas</taxon>
    </lineage>
</organism>
<dbReference type="AlphaFoldDB" id="A0A975DFX4"/>
<evidence type="ECO:0000313" key="2">
    <source>
        <dbReference type="Proteomes" id="UP000664904"/>
    </source>
</evidence>
<name>A0A975DFX4_9GAMM</name>
<dbReference type="Proteomes" id="UP000664904">
    <property type="component" value="Chromosome"/>
</dbReference>
<dbReference type="KEGG" id="pxi:J5O05_10120"/>
<reference evidence="1" key="1">
    <citation type="submission" date="2021-03" db="EMBL/GenBank/DDBJ databases">
        <title>Complete Genome of Pseudoalteromonas xiamenensis STKMTI.2, a new potential marine bacterium producing anti-Vibrio compounds.</title>
        <authorList>
            <person name="Handayani D.P."/>
            <person name="Isnansetyo A."/>
            <person name="Istiqomah I."/>
            <person name="Jumina J."/>
        </authorList>
    </citation>
    <scope>NUCLEOTIDE SEQUENCE</scope>
    <source>
        <strain evidence="1">STKMTI.2</strain>
    </source>
</reference>
<evidence type="ECO:0000313" key="1">
    <source>
        <dbReference type="EMBL" id="QTH70372.1"/>
    </source>
</evidence>
<proteinExistence type="predicted"/>